<name>A0A5J9VKI4_9POAL</name>
<dbReference type="EMBL" id="RWGY01000009">
    <property type="protein sequence ID" value="TVU36759.1"/>
    <property type="molecule type" value="Genomic_DNA"/>
</dbReference>
<dbReference type="AlphaFoldDB" id="A0A5J9VKI4"/>
<sequence>MALRSIHRPVRGPFAAAAACGWRRLLANQSSGLSEDDVERIVNKRMSEIFSRGYDPEGKELVRTIREIVKEEGDSMKPSQGVLKLVESTGLKRSVDMENKLCEQRIRLSTKMNSIQLTINRSQNDVKAKIQSFSTQCKNRAHTAALKAEIMDEKHKMFVEDLEYGKTASSGDKHC</sequence>
<evidence type="ECO:0000313" key="1">
    <source>
        <dbReference type="EMBL" id="TVU36759.1"/>
    </source>
</evidence>
<gene>
    <name evidence="1" type="ORF">EJB05_18705</name>
</gene>
<protein>
    <submittedName>
        <fullName evidence="1">Uncharacterized protein</fullName>
    </submittedName>
</protein>
<organism evidence="1 2">
    <name type="scientific">Eragrostis curvula</name>
    <name type="common">weeping love grass</name>
    <dbReference type="NCBI Taxonomy" id="38414"/>
    <lineage>
        <taxon>Eukaryota</taxon>
        <taxon>Viridiplantae</taxon>
        <taxon>Streptophyta</taxon>
        <taxon>Embryophyta</taxon>
        <taxon>Tracheophyta</taxon>
        <taxon>Spermatophyta</taxon>
        <taxon>Magnoliopsida</taxon>
        <taxon>Liliopsida</taxon>
        <taxon>Poales</taxon>
        <taxon>Poaceae</taxon>
        <taxon>PACMAD clade</taxon>
        <taxon>Chloridoideae</taxon>
        <taxon>Eragrostideae</taxon>
        <taxon>Eragrostidinae</taxon>
        <taxon>Eragrostis</taxon>
    </lineage>
</organism>
<proteinExistence type="predicted"/>
<evidence type="ECO:0000313" key="2">
    <source>
        <dbReference type="Proteomes" id="UP000324897"/>
    </source>
</evidence>
<dbReference type="Gramene" id="TVU36759">
    <property type="protein sequence ID" value="TVU36759"/>
    <property type="gene ID" value="EJB05_18705"/>
</dbReference>
<reference evidence="1 2" key="1">
    <citation type="journal article" date="2019" name="Sci. Rep.">
        <title>A high-quality genome of Eragrostis curvula grass provides insights into Poaceae evolution and supports new strategies to enhance forage quality.</title>
        <authorList>
            <person name="Carballo J."/>
            <person name="Santos B.A.C.M."/>
            <person name="Zappacosta D."/>
            <person name="Garbus I."/>
            <person name="Selva J.P."/>
            <person name="Gallo C.A."/>
            <person name="Diaz A."/>
            <person name="Albertini E."/>
            <person name="Caccamo M."/>
            <person name="Echenique V."/>
        </authorList>
    </citation>
    <scope>NUCLEOTIDE SEQUENCE [LARGE SCALE GENOMIC DNA]</scope>
    <source>
        <strain evidence="2">cv. Victoria</strain>
        <tissue evidence="1">Leaf</tissue>
    </source>
</reference>
<comment type="caution">
    <text evidence="1">The sequence shown here is derived from an EMBL/GenBank/DDBJ whole genome shotgun (WGS) entry which is preliminary data.</text>
</comment>
<dbReference type="Proteomes" id="UP000324897">
    <property type="component" value="Unassembled WGS sequence"/>
</dbReference>
<keyword evidence="2" id="KW-1185">Reference proteome</keyword>
<accession>A0A5J9VKI4</accession>